<reference evidence="1 2" key="1">
    <citation type="submission" date="2018-08" db="EMBL/GenBank/DDBJ databases">
        <title>Sequencing the genomes of 1000 actinobacteria strains.</title>
        <authorList>
            <person name="Klenk H.-P."/>
        </authorList>
    </citation>
    <scope>NUCLEOTIDE SEQUENCE [LARGE SCALE GENOMIC DNA]</scope>
    <source>
        <strain evidence="1 2">DSM 44099</strain>
    </source>
</reference>
<evidence type="ECO:0000313" key="2">
    <source>
        <dbReference type="Proteomes" id="UP000256913"/>
    </source>
</evidence>
<organism evidence="1 2">
    <name type="scientific">Asanoa ferruginea</name>
    <dbReference type="NCBI Taxonomy" id="53367"/>
    <lineage>
        <taxon>Bacteria</taxon>
        <taxon>Bacillati</taxon>
        <taxon>Actinomycetota</taxon>
        <taxon>Actinomycetes</taxon>
        <taxon>Micromonosporales</taxon>
        <taxon>Micromonosporaceae</taxon>
        <taxon>Asanoa</taxon>
    </lineage>
</organism>
<dbReference type="Proteomes" id="UP000256913">
    <property type="component" value="Unassembled WGS sequence"/>
</dbReference>
<keyword evidence="2" id="KW-1185">Reference proteome</keyword>
<dbReference type="AlphaFoldDB" id="A0A3D9ZU57"/>
<dbReference type="OrthoDB" id="4162231at2"/>
<comment type="caution">
    <text evidence="1">The sequence shown here is derived from an EMBL/GenBank/DDBJ whole genome shotgun (WGS) entry which is preliminary data.</text>
</comment>
<dbReference type="RefSeq" id="WP_116072404.1">
    <property type="nucleotide sequence ID" value="NZ_BONB01000009.1"/>
</dbReference>
<protein>
    <submittedName>
        <fullName evidence="1">Uncharacterized protein</fullName>
    </submittedName>
</protein>
<dbReference type="EMBL" id="QUMQ01000001">
    <property type="protein sequence ID" value="REG00698.1"/>
    <property type="molecule type" value="Genomic_DNA"/>
</dbReference>
<accession>A0A3D9ZU57</accession>
<name>A0A3D9ZU57_9ACTN</name>
<sequence length="131" mass="14619">MTTAAQPIELRWDKGDSAVTWTYGRDTITKRYPTAPSSVIAWPDPPSIIVVEANVRQDSRLDNAAVLNPDGTERLRLRPPDVVRELHHRIGFYVVYADPCGLVAVFATHVGDFWGRPDLRTGELDHVAASR</sequence>
<evidence type="ECO:0000313" key="1">
    <source>
        <dbReference type="EMBL" id="REG00698.1"/>
    </source>
</evidence>
<gene>
    <name evidence="1" type="ORF">DFJ67_6754</name>
</gene>
<proteinExistence type="predicted"/>